<feature type="domain" description="CheW-like" evidence="3">
    <location>
        <begin position="137"/>
        <end position="285"/>
    </location>
</feature>
<dbReference type="PANTHER" id="PTHR47233:SF4">
    <property type="entry name" value="CHEMOTAXIS SIGNAL TRANSDUCTION PROTEIN"/>
    <property type="match status" value="1"/>
</dbReference>
<keyword evidence="4" id="KW-0808">Transferase</keyword>
<dbReference type="SUPFAM" id="SSF50341">
    <property type="entry name" value="CheW-like"/>
    <property type="match status" value="1"/>
</dbReference>
<dbReference type="Gene3D" id="3.40.50.2300">
    <property type="match status" value="1"/>
</dbReference>
<name>B9TBX2_RICCO</name>
<accession>B9TBX2</accession>
<gene>
    <name evidence="4" type="ORF">RCOM_1879860</name>
</gene>
<proteinExistence type="predicted"/>
<sequence length="532" mass="58364">MATSPPGRRRAGGPRLHAQLEAVHGQQREKLLRCDRVGIELHRRKPALAQAHPRRGLSLRKPFRPPCSAQDLAKLVRIEQGAFHRGMPHIAEVHVFRRAADIQVTGNRMLCAPCNPQSQVMDQQSNEARTTLTSSNQFELLLFRLGTVPGDSAHELYGINVFKVREILTMPVITPIVGASRCVMGAVNIRGQIIPVVNLPQLMGCEPTRGLNILLVTEFARTTQGFAVQDVDDIVRLDWNQVLPAEAAAAGSGLVTSIARIDGNTGDSRLAQVVDVEQVLRDVLPAHQPESAAPETAAFQVPPGTRILAADDSGLARTMIQQALADIGAECIMAKTGEEAWQILVKLADEAKRDKARLRDNVSMVLTDLEMPEVDGFTLTRRIRADERTRDMPVVIHSSLTGAANEAHVRNAGANGYVAKRAGIGREVCEDSPDGGIDVGGQRRRYALPAARFEASFIVRAHVVEHTVQHERQLPGKLAGQSAQVECVERDAHVAQAFRRRMLVVLARRHARNQLHEPVEHARVQVALLIDR</sequence>
<evidence type="ECO:0000256" key="1">
    <source>
        <dbReference type="PROSITE-ProRule" id="PRU00169"/>
    </source>
</evidence>
<dbReference type="EMBL" id="EQ976820">
    <property type="protein sequence ID" value="EEF26642.1"/>
    <property type="molecule type" value="Genomic_DNA"/>
</dbReference>
<dbReference type="Pfam" id="PF00072">
    <property type="entry name" value="Response_reg"/>
    <property type="match status" value="1"/>
</dbReference>
<evidence type="ECO:0000313" key="4">
    <source>
        <dbReference type="EMBL" id="EEF26642.1"/>
    </source>
</evidence>
<evidence type="ECO:0000259" key="2">
    <source>
        <dbReference type="PROSITE" id="PS50110"/>
    </source>
</evidence>
<dbReference type="PROSITE" id="PS50110">
    <property type="entry name" value="RESPONSE_REGULATORY"/>
    <property type="match status" value="1"/>
</dbReference>
<dbReference type="InterPro" id="IPR001789">
    <property type="entry name" value="Sig_transdc_resp-reg_receiver"/>
</dbReference>
<feature type="modified residue" description="4-aspartylphosphate" evidence="1">
    <location>
        <position position="368"/>
    </location>
</feature>
<dbReference type="SMART" id="SM00260">
    <property type="entry name" value="CheW"/>
    <property type="match status" value="1"/>
</dbReference>
<reference evidence="5" key="1">
    <citation type="journal article" date="2010" name="Nat. Biotechnol.">
        <title>Draft genome sequence of the oilseed species Ricinus communis.</title>
        <authorList>
            <person name="Chan A.P."/>
            <person name="Crabtree J."/>
            <person name="Zhao Q."/>
            <person name="Lorenzi H."/>
            <person name="Orvis J."/>
            <person name="Puiu D."/>
            <person name="Melake-Berhan A."/>
            <person name="Jones K.M."/>
            <person name="Redman J."/>
            <person name="Chen G."/>
            <person name="Cahoon E.B."/>
            <person name="Gedil M."/>
            <person name="Stanke M."/>
            <person name="Haas B.J."/>
            <person name="Wortman J.R."/>
            <person name="Fraser-Liggett C.M."/>
            <person name="Ravel J."/>
            <person name="Rabinowicz P.D."/>
        </authorList>
    </citation>
    <scope>NUCLEOTIDE SEQUENCE [LARGE SCALE GENOMIC DNA]</scope>
    <source>
        <strain evidence="5">cv. Hale</strain>
    </source>
</reference>
<dbReference type="InParanoid" id="B9TBX2"/>
<dbReference type="SUPFAM" id="SSF52172">
    <property type="entry name" value="CheY-like"/>
    <property type="match status" value="1"/>
</dbReference>
<keyword evidence="5" id="KW-1185">Reference proteome</keyword>
<dbReference type="InterPro" id="IPR011006">
    <property type="entry name" value="CheY-like_superfamily"/>
</dbReference>
<protein>
    <submittedName>
        <fullName evidence="4">Sensory transduction histidine kinase, putative</fullName>
    </submittedName>
</protein>
<dbReference type="Gene3D" id="2.40.50.180">
    <property type="entry name" value="CheA-289, Domain 4"/>
    <property type="match status" value="1"/>
</dbReference>
<keyword evidence="4" id="KW-0418">Kinase</keyword>
<dbReference type="InterPro" id="IPR002545">
    <property type="entry name" value="CheW-lke_dom"/>
</dbReference>
<dbReference type="GO" id="GO:0006935">
    <property type="term" value="P:chemotaxis"/>
    <property type="evidence" value="ECO:0000318"/>
    <property type="project" value="GO_Central"/>
</dbReference>
<organism evidence="4 5">
    <name type="scientific">Ricinus communis</name>
    <name type="common">Castor bean</name>
    <dbReference type="NCBI Taxonomy" id="3988"/>
    <lineage>
        <taxon>Eukaryota</taxon>
        <taxon>Viridiplantae</taxon>
        <taxon>Streptophyta</taxon>
        <taxon>Embryophyta</taxon>
        <taxon>Tracheophyta</taxon>
        <taxon>Spermatophyta</taxon>
        <taxon>Magnoliopsida</taxon>
        <taxon>eudicotyledons</taxon>
        <taxon>Gunneridae</taxon>
        <taxon>Pentapetalae</taxon>
        <taxon>rosids</taxon>
        <taxon>fabids</taxon>
        <taxon>Malpighiales</taxon>
        <taxon>Euphorbiaceae</taxon>
        <taxon>Acalyphoideae</taxon>
        <taxon>Acalypheae</taxon>
        <taxon>Ricinus</taxon>
    </lineage>
</organism>
<evidence type="ECO:0000313" key="5">
    <source>
        <dbReference type="Proteomes" id="UP000008311"/>
    </source>
</evidence>
<dbReference type="PROSITE" id="PS50851">
    <property type="entry name" value="CHEW"/>
    <property type="match status" value="1"/>
</dbReference>
<dbReference type="SMART" id="SM00448">
    <property type="entry name" value="REC"/>
    <property type="match status" value="1"/>
</dbReference>
<feature type="domain" description="Response regulatory" evidence="2">
    <location>
        <begin position="306"/>
        <end position="435"/>
    </location>
</feature>
<evidence type="ECO:0000259" key="3">
    <source>
        <dbReference type="PROSITE" id="PS50851"/>
    </source>
</evidence>
<dbReference type="Pfam" id="PF01584">
    <property type="entry name" value="CheW"/>
    <property type="match status" value="1"/>
</dbReference>
<dbReference type="Proteomes" id="UP000008311">
    <property type="component" value="Unassembled WGS sequence"/>
</dbReference>
<dbReference type="GO" id="GO:0000160">
    <property type="term" value="P:phosphorelay signal transduction system"/>
    <property type="evidence" value="ECO:0007669"/>
    <property type="project" value="InterPro"/>
</dbReference>
<dbReference type="InterPro" id="IPR036061">
    <property type="entry name" value="CheW-like_dom_sf"/>
</dbReference>
<dbReference type="AlphaFoldDB" id="B9TBX2"/>
<dbReference type="GO" id="GO:0016301">
    <property type="term" value="F:kinase activity"/>
    <property type="evidence" value="ECO:0007669"/>
    <property type="project" value="UniProtKB-KW"/>
</dbReference>
<dbReference type="PANTHER" id="PTHR47233">
    <property type="entry name" value="CHEMOTAXIS PROTEIN CHEV"/>
    <property type="match status" value="1"/>
</dbReference>
<keyword evidence="1" id="KW-0597">Phosphoprotein</keyword>
<dbReference type="Gene3D" id="2.30.30.40">
    <property type="entry name" value="SH3 Domains"/>
    <property type="match status" value="1"/>
</dbReference>